<dbReference type="AlphaFoldDB" id="A0A1I7MTK5"/>
<sequence length="112" mass="11633">MTWILRASAFFATVYFPVVAAGHAADRAANYDASQFLSCAGMELAQNGEPKEDTPRSYPDTTPGDGPHGVKPSAPGDNDNGEDGAGSDQALPPDTAQPPGCIFQQGPLDLIV</sequence>
<organism evidence="3 4">
    <name type="scientific">Hyphomicrobium facile</name>
    <dbReference type="NCBI Taxonomy" id="51670"/>
    <lineage>
        <taxon>Bacteria</taxon>
        <taxon>Pseudomonadati</taxon>
        <taxon>Pseudomonadota</taxon>
        <taxon>Alphaproteobacteria</taxon>
        <taxon>Hyphomicrobiales</taxon>
        <taxon>Hyphomicrobiaceae</taxon>
        <taxon>Hyphomicrobium</taxon>
    </lineage>
</organism>
<evidence type="ECO:0000256" key="2">
    <source>
        <dbReference type="SAM" id="SignalP"/>
    </source>
</evidence>
<proteinExistence type="predicted"/>
<evidence type="ECO:0000256" key="1">
    <source>
        <dbReference type="SAM" id="MobiDB-lite"/>
    </source>
</evidence>
<feature type="region of interest" description="Disordered" evidence="1">
    <location>
        <begin position="44"/>
        <end position="112"/>
    </location>
</feature>
<dbReference type="STRING" id="51670.SAMN04488557_0072"/>
<keyword evidence="2" id="KW-0732">Signal</keyword>
<reference evidence="4" key="1">
    <citation type="submission" date="2016-10" db="EMBL/GenBank/DDBJ databases">
        <authorList>
            <person name="Varghese N."/>
            <person name="Submissions S."/>
        </authorList>
    </citation>
    <scope>NUCLEOTIDE SEQUENCE [LARGE SCALE GENOMIC DNA]</scope>
    <source>
        <strain evidence="4">DSM 1565</strain>
    </source>
</reference>
<feature type="chain" id="PRO_5011499729" evidence="2">
    <location>
        <begin position="21"/>
        <end position="112"/>
    </location>
</feature>
<evidence type="ECO:0000313" key="3">
    <source>
        <dbReference type="EMBL" id="SFV25733.1"/>
    </source>
</evidence>
<keyword evidence="4" id="KW-1185">Reference proteome</keyword>
<dbReference type="EMBL" id="FPCH01000001">
    <property type="protein sequence ID" value="SFV25733.1"/>
    <property type="molecule type" value="Genomic_DNA"/>
</dbReference>
<dbReference type="OrthoDB" id="9941622at2"/>
<name>A0A1I7MTK5_9HYPH</name>
<protein>
    <submittedName>
        <fullName evidence="3">Uncharacterized protein</fullName>
    </submittedName>
</protein>
<evidence type="ECO:0000313" key="4">
    <source>
        <dbReference type="Proteomes" id="UP000199423"/>
    </source>
</evidence>
<accession>A0A1I7MTK5</accession>
<feature type="signal peptide" evidence="2">
    <location>
        <begin position="1"/>
        <end position="20"/>
    </location>
</feature>
<gene>
    <name evidence="3" type="ORF">SAMN04488557_0072</name>
</gene>
<dbReference type="Proteomes" id="UP000199423">
    <property type="component" value="Unassembled WGS sequence"/>
</dbReference>
<dbReference type="RefSeq" id="WP_092862621.1">
    <property type="nucleotide sequence ID" value="NZ_FPCH01000001.1"/>
</dbReference>